<dbReference type="GO" id="GO:0015035">
    <property type="term" value="F:protein-disulfide reductase activity"/>
    <property type="evidence" value="ECO:0007669"/>
    <property type="project" value="TreeGrafter"/>
</dbReference>
<dbReference type="OrthoDB" id="9790390at2"/>
<keyword evidence="2" id="KW-0249">Electron transport</keyword>
<evidence type="ECO:0000259" key="5">
    <source>
        <dbReference type="PROSITE" id="PS51352"/>
    </source>
</evidence>
<dbReference type="GO" id="GO:0005737">
    <property type="term" value="C:cytoplasm"/>
    <property type="evidence" value="ECO:0007669"/>
    <property type="project" value="TreeGrafter"/>
</dbReference>
<dbReference type="SUPFAM" id="SSF48452">
    <property type="entry name" value="TPR-like"/>
    <property type="match status" value="1"/>
</dbReference>
<dbReference type="Proteomes" id="UP000008631">
    <property type="component" value="Chromosome"/>
</dbReference>
<organism evidence="6 7">
    <name type="scientific">Isosphaera pallida (strain ATCC 43644 / DSM 9630 / IS1B)</name>
    <dbReference type="NCBI Taxonomy" id="575540"/>
    <lineage>
        <taxon>Bacteria</taxon>
        <taxon>Pseudomonadati</taxon>
        <taxon>Planctomycetota</taxon>
        <taxon>Planctomycetia</taxon>
        <taxon>Isosphaerales</taxon>
        <taxon>Isosphaeraceae</taxon>
        <taxon>Isosphaera</taxon>
    </lineage>
</organism>
<evidence type="ECO:0000256" key="2">
    <source>
        <dbReference type="ARBA" id="ARBA00022982"/>
    </source>
</evidence>
<evidence type="ECO:0000256" key="1">
    <source>
        <dbReference type="ARBA" id="ARBA00022448"/>
    </source>
</evidence>
<dbReference type="CDD" id="cd02947">
    <property type="entry name" value="TRX_family"/>
    <property type="match status" value="1"/>
</dbReference>
<dbReference type="GO" id="GO:0006950">
    <property type="term" value="P:response to stress"/>
    <property type="evidence" value="ECO:0007669"/>
    <property type="project" value="UniProtKB-ARBA"/>
</dbReference>
<keyword evidence="4" id="KW-0676">Redox-active center</keyword>
<dbReference type="AlphaFoldDB" id="E8R5R9"/>
<feature type="domain" description="Thioredoxin" evidence="5">
    <location>
        <begin position="2"/>
        <end position="116"/>
    </location>
</feature>
<keyword evidence="3" id="KW-1015">Disulfide bond</keyword>
<proteinExistence type="predicted"/>
<gene>
    <name evidence="6" type="ordered locus">Isop_2248</name>
</gene>
<name>E8R5R9_ISOPI</name>
<dbReference type="InterPro" id="IPR017937">
    <property type="entry name" value="Thioredoxin_CS"/>
</dbReference>
<evidence type="ECO:0000256" key="3">
    <source>
        <dbReference type="ARBA" id="ARBA00023157"/>
    </source>
</evidence>
<evidence type="ECO:0000313" key="6">
    <source>
        <dbReference type="EMBL" id="ADV62826.1"/>
    </source>
</evidence>
<sequence>MSNAGTNPFVIETTSQTFEADVIERSYHQVVVLDFYATWCAPCRILSPVLEKLAAEAGGEFVLVKADSDRLPDYASAFQIRSLPTVLALRDGQVIDAFQGALPESSVRAWLERIVPRPGQRLSRQALALEAEDPQQAEAIHRQALALEPDDPEVVTRAAGFLLTRGHVEECRNLVKGLRSRGFQGRDLDALEARLDLQAHFGDLSQAEAEARQRPDDPEARRRLALALAASGQHRRALDLLLEAVERDRGEQRDADRRHMVELFQVLGDAHPLTQEYRRKLSSALF</sequence>
<dbReference type="RefSeq" id="WP_013565114.1">
    <property type="nucleotide sequence ID" value="NC_014962.1"/>
</dbReference>
<dbReference type="Pfam" id="PF00085">
    <property type="entry name" value="Thioredoxin"/>
    <property type="match status" value="1"/>
</dbReference>
<dbReference type="PROSITE" id="PS51352">
    <property type="entry name" value="THIOREDOXIN_2"/>
    <property type="match status" value="1"/>
</dbReference>
<dbReference type="PROSITE" id="PS00194">
    <property type="entry name" value="THIOREDOXIN_1"/>
    <property type="match status" value="1"/>
</dbReference>
<dbReference type="PANTHER" id="PTHR45663">
    <property type="entry name" value="GEO12009P1"/>
    <property type="match status" value="1"/>
</dbReference>
<reference key="1">
    <citation type="submission" date="2010-11" db="EMBL/GenBank/DDBJ databases">
        <title>The complete sequence of chromosome of Isophaera pallida ATCC 43644.</title>
        <authorList>
            <consortium name="US DOE Joint Genome Institute (JGI-PGF)"/>
            <person name="Lucas S."/>
            <person name="Copeland A."/>
            <person name="Lapidus A."/>
            <person name="Bruce D."/>
            <person name="Goodwin L."/>
            <person name="Pitluck S."/>
            <person name="Kyrpides N."/>
            <person name="Mavromatis K."/>
            <person name="Pagani I."/>
            <person name="Ivanova N."/>
            <person name="Saunders E."/>
            <person name="Brettin T."/>
            <person name="Detter J.C."/>
            <person name="Han C."/>
            <person name="Tapia R."/>
            <person name="Land M."/>
            <person name="Hauser L."/>
            <person name="Markowitz V."/>
            <person name="Cheng J.-F."/>
            <person name="Hugenholtz P."/>
            <person name="Woyke T."/>
            <person name="Wu D."/>
            <person name="Eisen J.A."/>
        </authorList>
    </citation>
    <scope>NUCLEOTIDE SEQUENCE</scope>
    <source>
        <strain>ATCC 43644</strain>
    </source>
</reference>
<dbReference type="Pfam" id="PF14559">
    <property type="entry name" value="TPR_19"/>
    <property type="match status" value="1"/>
</dbReference>
<keyword evidence="1" id="KW-0813">Transport</keyword>
<dbReference type="STRING" id="575540.Isop_2248"/>
<dbReference type="InParanoid" id="E8R5R9"/>
<dbReference type="FunCoup" id="E8R5R9">
    <property type="interactions" value="92"/>
</dbReference>
<dbReference type="SUPFAM" id="SSF52833">
    <property type="entry name" value="Thioredoxin-like"/>
    <property type="match status" value="1"/>
</dbReference>
<dbReference type="Gene3D" id="3.40.30.10">
    <property type="entry name" value="Glutaredoxin"/>
    <property type="match status" value="1"/>
</dbReference>
<dbReference type="PRINTS" id="PR00421">
    <property type="entry name" value="THIOREDOXIN"/>
</dbReference>
<dbReference type="Gene3D" id="1.25.40.10">
    <property type="entry name" value="Tetratricopeptide repeat domain"/>
    <property type="match status" value="2"/>
</dbReference>
<dbReference type="HOGENOM" id="CLU_046120_0_0_0"/>
<dbReference type="eggNOG" id="COG3118">
    <property type="taxonomic scope" value="Bacteria"/>
</dbReference>
<protein>
    <submittedName>
        <fullName evidence="6">Thioredoxin domain-containing protein</fullName>
    </submittedName>
</protein>
<evidence type="ECO:0000313" key="7">
    <source>
        <dbReference type="Proteomes" id="UP000008631"/>
    </source>
</evidence>
<dbReference type="InterPro" id="IPR011990">
    <property type="entry name" value="TPR-like_helical_dom_sf"/>
</dbReference>
<dbReference type="PANTHER" id="PTHR45663:SF11">
    <property type="entry name" value="GEO12009P1"/>
    <property type="match status" value="1"/>
</dbReference>
<dbReference type="KEGG" id="ipa:Isop_2248"/>
<dbReference type="EMBL" id="CP002353">
    <property type="protein sequence ID" value="ADV62826.1"/>
    <property type="molecule type" value="Genomic_DNA"/>
</dbReference>
<accession>E8R5R9</accession>
<dbReference type="InterPro" id="IPR013766">
    <property type="entry name" value="Thioredoxin_domain"/>
</dbReference>
<reference evidence="6 7" key="2">
    <citation type="journal article" date="2011" name="Stand. Genomic Sci.">
        <title>Complete genome sequence of Isosphaera pallida type strain (IS1B).</title>
        <authorList>
            <consortium name="US DOE Joint Genome Institute (JGI-PGF)"/>
            <person name="Goker M."/>
            <person name="Cleland D."/>
            <person name="Saunders E."/>
            <person name="Lapidus A."/>
            <person name="Nolan M."/>
            <person name="Lucas S."/>
            <person name="Hammon N."/>
            <person name="Deshpande S."/>
            <person name="Cheng J.F."/>
            <person name="Tapia R."/>
            <person name="Han C."/>
            <person name="Goodwin L."/>
            <person name="Pitluck S."/>
            <person name="Liolios K."/>
            <person name="Pagani I."/>
            <person name="Ivanova N."/>
            <person name="Mavromatis K."/>
            <person name="Pati A."/>
            <person name="Chen A."/>
            <person name="Palaniappan K."/>
            <person name="Land M."/>
            <person name="Hauser L."/>
            <person name="Chang Y.J."/>
            <person name="Jeffries C.D."/>
            <person name="Detter J.C."/>
            <person name="Beck B."/>
            <person name="Woyke T."/>
            <person name="Bristow J."/>
            <person name="Eisen J.A."/>
            <person name="Markowitz V."/>
            <person name="Hugenholtz P."/>
            <person name="Kyrpides N.C."/>
            <person name="Klenk H.P."/>
        </authorList>
    </citation>
    <scope>NUCLEOTIDE SEQUENCE [LARGE SCALE GENOMIC DNA]</scope>
    <source>
        <strain evidence="7">ATCC 43644 / DSM 9630 / IS1B</strain>
    </source>
</reference>
<dbReference type="Pfam" id="PF14561">
    <property type="entry name" value="TPR_20"/>
    <property type="match status" value="1"/>
</dbReference>
<keyword evidence="7" id="KW-1185">Reference proteome</keyword>
<evidence type="ECO:0000256" key="4">
    <source>
        <dbReference type="ARBA" id="ARBA00023284"/>
    </source>
</evidence>
<dbReference type="InterPro" id="IPR036249">
    <property type="entry name" value="Thioredoxin-like_sf"/>
</dbReference>